<gene>
    <name evidence="2" type="ORF">AWT59_0502</name>
</gene>
<name>A0A139BWH6_9PROT</name>
<reference evidence="2 3" key="1">
    <citation type="submission" date="2016-02" db="EMBL/GenBank/DDBJ databases">
        <authorList>
            <person name="Wen L."/>
            <person name="He K."/>
            <person name="Yang H."/>
        </authorList>
    </citation>
    <scope>NUCLEOTIDE SEQUENCE [LARGE SCALE GENOMIC DNA]</scope>
    <source>
        <strain evidence="2">ShG14-8</strain>
    </source>
</reference>
<evidence type="ECO:0000313" key="2">
    <source>
        <dbReference type="EMBL" id="KXS33340.1"/>
    </source>
</evidence>
<feature type="signal peptide" evidence="1">
    <location>
        <begin position="1"/>
        <end position="23"/>
    </location>
</feature>
<organism evidence="2 3">
    <name type="scientific">Candidatus Gallionella acididurans</name>
    <dbReference type="NCBI Taxonomy" id="1796491"/>
    <lineage>
        <taxon>Bacteria</taxon>
        <taxon>Pseudomonadati</taxon>
        <taxon>Pseudomonadota</taxon>
        <taxon>Betaproteobacteria</taxon>
        <taxon>Nitrosomonadales</taxon>
        <taxon>Gallionellaceae</taxon>
        <taxon>Gallionella</taxon>
    </lineage>
</organism>
<dbReference type="AlphaFoldDB" id="A0A139BWH6"/>
<accession>A0A139BWH6</accession>
<keyword evidence="1" id="KW-0732">Signal</keyword>
<dbReference type="InterPro" id="IPR010583">
    <property type="entry name" value="MipA"/>
</dbReference>
<sequence>MKLPKNILVAVAANMLMAYPAIAEQVPQWELGAGLAYIDLPQYRGSNQRQVYFLPVPYAVYNGDFLKIDHERTRGLFLEAGAAELDVSVNGSVPVRDNQARQGMPNLDPAFEIGPALNIFLHKRESGNVQLELRLPLRFAVATDFSYLHDIGLMFQPQLNLDVHDVLGQPGWDLGMAAGAIYSDRRYNQYFYSVAPGFARPDRPAYTAGGGYSGSQLTVSLSKRFPGYWFGGFVKWDMLRGAVFEQSPLVKQNDSATVGFAISWILAESPNRVEVGK</sequence>
<dbReference type="Pfam" id="PF06629">
    <property type="entry name" value="MipA"/>
    <property type="match status" value="1"/>
</dbReference>
<comment type="caution">
    <text evidence="2">The sequence shown here is derived from an EMBL/GenBank/DDBJ whole genome shotgun (WGS) entry which is preliminary data.</text>
</comment>
<proteinExistence type="predicted"/>
<protein>
    <submittedName>
        <fullName evidence="2">MltA-interacting MipA family protein</fullName>
    </submittedName>
</protein>
<dbReference type="Proteomes" id="UP000070578">
    <property type="component" value="Unassembled WGS sequence"/>
</dbReference>
<dbReference type="EMBL" id="LSLI01000007">
    <property type="protein sequence ID" value="KXS33340.1"/>
    <property type="molecule type" value="Genomic_DNA"/>
</dbReference>
<feature type="chain" id="PRO_5007484010" evidence="1">
    <location>
        <begin position="24"/>
        <end position="277"/>
    </location>
</feature>
<evidence type="ECO:0000313" key="3">
    <source>
        <dbReference type="Proteomes" id="UP000070578"/>
    </source>
</evidence>
<evidence type="ECO:0000256" key="1">
    <source>
        <dbReference type="SAM" id="SignalP"/>
    </source>
</evidence>
<reference evidence="2 3" key="2">
    <citation type="submission" date="2016-03" db="EMBL/GenBank/DDBJ databases">
        <title>New uncultured bacterium of the family Gallionellaceae from acid mine drainage: description and reconstruction of genome based on metagenomic analysis of microbial community.</title>
        <authorList>
            <person name="Kadnikov V."/>
            <person name="Ivasenko D."/>
            <person name="Beletsky A."/>
            <person name="Mardanov A."/>
            <person name="Danilova E."/>
            <person name="Pimenov N."/>
            <person name="Karnachuk O."/>
            <person name="Ravin N."/>
        </authorList>
    </citation>
    <scope>NUCLEOTIDE SEQUENCE [LARGE SCALE GENOMIC DNA]</scope>
    <source>
        <strain evidence="2">ShG14-8</strain>
    </source>
</reference>